<dbReference type="AlphaFoldDB" id="A0A0F9URP1"/>
<protein>
    <submittedName>
        <fullName evidence="1">Uncharacterized protein</fullName>
    </submittedName>
</protein>
<accession>A0A0F9URP1</accession>
<organism evidence="1">
    <name type="scientific">marine sediment metagenome</name>
    <dbReference type="NCBI Taxonomy" id="412755"/>
    <lineage>
        <taxon>unclassified sequences</taxon>
        <taxon>metagenomes</taxon>
        <taxon>ecological metagenomes</taxon>
    </lineage>
</organism>
<reference evidence="1" key="1">
    <citation type="journal article" date="2015" name="Nature">
        <title>Complex archaea that bridge the gap between prokaryotes and eukaryotes.</title>
        <authorList>
            <person name="Spang A."/>
            <person name="Saw J.H."/>
            <person name="Jorgensen S.L."/>
            <person name="Zaremba-Niedzwiedzka K."/>
            <person name="Martijn J."/>
            <person name="Lind A.E."/>
            <person name="van Eijk R."/>
            <person name="Schleper C."/>
            <person name="Guy L."/>
            <person name="Ettema T.J."/>
        </authorList>
    </citation>
    <scope>NUCLEOTIDE SEQUENCE</scope>
</reference>
<comment type="caution">
    <text evidence="1">The sequence shown here is derived from an EMBL/GenBank/DDBJ whole genome shotgun (WGS) entry which is preliminary data.</text>
</comment>
<name>A0A0F9URP1_9ZZZZ</name>
<evidence type="ECO:0000313" key="1">
    <source>
        <dbReference type="EMBL" id="KKN95765.1"/>
    </source>
</evidence>
<gene>
    <name evidence="1" type="ORF">LCGC14_0176340</name>
</gene>
<proteinExistence type="predicted"/>
<dbReference type="EMBL" id="LAZR01000069">
    <property type="protein sequence ID" value="KKN95765.1"/>
    <property type="molecule type" value="Genomic_DNA"/>
</dbReference>
<sequence length="79" mass="9351">MSSTVTDQDLTDLQKMTKLKITGLYKVWEWIAAKHYDQSKDLKNQCKGRIQLCPCDIAKDWRQVEDTIFVLMKYKVEHT</sequence>